<reference evidence="2" key="1">
    <citation type="submission" date="2021-01" db="EMBL/GenBank/DDBJ databases">
        <authorList>
            <consortium name="Aspergillus luchuensis mut. kawachii IFO 4304 genome sequencing consortium"/>
            <person name="Kazuki M."/>
            <person name="Futagami T."/>
        </authorList>
    </citation>
    <scope>NUCLEOTIDE SEQUENCE</scope>
    <source>
        <strain evidence="2">IFO 4308</strain>
    </source>
</reference>
<evidence type="ECO:0000313" key="2">
    <source>
        <dbReference type="EMBL" id="BCS00067.1"/>
    </source>
</evidence>
<evidence type="ECO:0000256" key="1">
    <source>
        <dbReference type="SAM" id="MobiDB-lite"/>
    </source>
</evidence>
<feature type="compositionally biased region" description="Basic and acidic residues" evidence="1">
    <location>
        <begin position="1"/>
        <end position="10"/>
    </location>
</feature>
<feature type="compositionally biased region" description="Polar residues" evidence="1">
    <location>
        <begin position="53"/>
        <end position="63"/>
    </location>
</feature>
<proteinExistence type="predicted"/>
<evidence type="ECO:0000313" key="3">
    <source>
        <dbReference type="Proteomes" id="UP000661280"/>
    </source>
</evidence>
<gene>
    <name evidence="2" type="ORF">AKAW2_50408S</name>
</gene>
<protein>
    <submittedName>
        <fullName evidence="2">Uncharacterized protein</fullName>
    </submittedName>
</protein>
<feature type="region of interest" description="Disordered" evidence="1">
    <location>
        <begin position="1"/>
        <end position="111"/>
    </location>
</feature>
<dbReference type="GeneID" id="64961388"/>
<name>A0A7R7WBT5_ASPKA</name>
<keyword evidence="3" id="KW-1185">Reference proteome</keyword>
<organism evidence="2 3">
    <name type="scientific">Aspergillus kawachii</name>
    <name type="common">White koji mold</name>
    <name type="synonym">Aspergillus awamori var. kawachi</name>
    <dbReference type="NCBI Taxonomy" id="1069201"/>
    <lineage>
        <taxon>Eukaryota</taxon>
        <taxon>Fungi</taxon>
        <taxon>Dikarya</taxon>
        <taxon>Ascomycota</taxon>
        <taxon>Pezizomycotina</taxon>
        <taxon>Eurotiomycetes</taxon>
        <taxon>Eurotiomycetidae</taxon>
        <taxon>Eurotiales</taxon>
        <taxon>Aspergillaceae</taxon>
        <taxon>Aspergillus</taxon>
        <taxon>Aspergillus subgen. Circumdati</taxon>
    </lineage>
</organism>
<sequence length="133" mass="14692">MAGEGKDIFHRTQTQNERVFADQISTAGEGHPTAPPSKLQTPIAAQASHPPETGSSPAESLAQSYLDRHPRAFRASFRRPERGSDAGDEATDPYTRIQSPEPESDRTVDPGFKIDLPVFSRTWEPRVFDAWAC</sequence>
<accession>A0A7R7WBT5</accession>
<reference evidence="2" key="2">
    <citation type="submission" date="2021-02" db="EMBL/GenBank/DDBJ databases">
        <title>Aspergillus luchuensis mut. kawachii IFO 4304 genome sequence.</title>
        <authorList>
            <person name="Mori K."/>
            <person name="Kadooka C."/>
            <person name="Goto M."/>
            <person name="Futagami T."/>
        </authorList>
    </citation>
    <scope>NUCLEOTIDE SEQUENCE</scope>
    <source>
        <strain evidence="2">IFO 4308</strain>
    </source>
</reference>
<dbReference type="RefSeq" id="XP_041543829.1">
    <property type="nucleotide sequence ID" value="XM_041690223.1"/>
</dbReference>
<dbReference type="Proteomes" id="UP000661280">
    <property type="component" value="Chromosome 5"/>
</dbReference>
<dbReference type="EMBL" id="AP024429">
    <property type="protein sequence ID" value="BCS00067.1"/>
    <property type="molecule type" value="Genomic_DNA"/>
</dbReference>
<dbReference type="KEGG" id="aluc:AKAW2_50408S"/>
<dbReference type="AlphaFoldDB" id="A0A7R7WBT5"/>